<dbReference type="Proteomes" id="UP000680304">
    <property type="component" value="Unassembled WGS sequence"/>
</dbReference>
<dbReference type="RefSeq" id="WP_062493116.1">
    <property type="nucleotide sequence ID" value="NZ_BOVJ01000095.1"/>
</dbReference>
<reference evidence="8 9" key="1">
    <citation type="submission" date="2021-04" db="EMBL/GenBank/DDBJ databases">
        <title>Draft genome sequence of Paenibacillus cisolokensis, LC2-13A.</title>
        <authorList>
            <person name="Uke A."/>
            <person name="Chhe C."/>
            <person name="Baramee S."/>
            <person name="Kosugi A."/>
        </authorList>
    </citation>
    <scope>NUCLEOTIDE SEQUENCE [LARGE SCALE GENOMIC DNA]</scope>
    <source>
        <strain evidence="8 9">LC2-13A</strain>
    </source>
</reference>
<feature type="transmembrane region" description="Helical" evidence="7">
    <location>
        <begin position="140"/>
        <end position="159"/>
    </location>
</feature>
<evidence type="ECO:0000256" key="7">
    <source>
        <dbReference type="SAM" id="Phobius"/>
    </source>
</evidence>
<keyword evidence="3" id="KW-1003">Cell membrane</keyword>
<feature type="transmembrane region" description="Helical" evidence="7">
    <location>
        <begin position="110"/>
        <end position="128"/>
    </location>
</feature>
<feature type="transmembrane region" description="Helical" evidence="7">
    <location>
        <begin position="46"/>
        <end position="67"/>
    </location>
</feature>
<evidence type="ECO:0000256" key="3">
    <source>
        <dbReference type="ARBA" id="ARBA00022475"/>
    </source>
</evidence>
<evidence type="ECO:0000256" key="5">
    <source>
        <dbReference type="ARBA" id="ARBA00022989"/>
    </source>
</evidence>
<keyword evidence="6 7" id="KW-0472">Membrane</keyword>
<dbReference type="EMBL" id="BOVJ01000095">
    <property type="protein sequence ID" value="GIQ64435.1"/>
    <property type="molecule type" value="Genomic_DNA"/>
</dbReference>
<name>A0ABQ4N8A8_9BACL</name>
<feature type="transmembrane region" description="Helical" evidence="7">
    <location>
        <begin position="6"/>
        <end position="26"/>
    </location>
</feature>
<dbReference type="PANTHER" id="PTHR43663">
    <property type="entry name" value="CHROMATE TRANSPORT PROTEIN-RELATED"/>
    <property type="match status" value="1"/>
</dbReference>
<comment type="subcellular location">
    <subcellularLocation>
        <location evidence="1">Cell membrane</location>
        <topology evidence="1">Multi-pass membrane protein</topology>
    </subcellularLocation>
</comment>
<evidence type="ECO:0000256" key="1">
    <source>
        <dbReference type="ARBA" id="ARBA00004651"/>
    </source>
</evidence>
<sequence length="179" mass="19375">MLIQMFVLFFIVGLVSFGGGYAMVPLIQREVVERYQWMDVRHFTDLVAMAGMSPGPIATNIAVFVGYDTAGLTGAVVAAAAVVLPSLLIMIAAGMLLYRIRHHKLVQSSFYGLRAVVTGLIIYAAIMFAGNTGALKGSTYFMWSQALIFAGSLIALMFFRKHPVSIMIISGLIGIALYT</sequence>
<organism evidence="8 9">
    <name type="scientific">Paenibacillus cisolokensis</name>
    <dbReference type="NCBI Taxonomy" id="1658519"/>
    <lineage>
        <taxon>Bacteria</taxon>
        <taxon>Bacillati</taxon>
        <taxon>Bacillota</taxon>
        <taxon>Bacilli</taxon>
        <taxon>Bacillales</taxon>
        <taxon>Paenibacillaceae</taxon>
        <taxon>Paenibacillus</taxon>
    </lineage>
</organism>
<gene>
    <name evidence="8" type="ORF">PACILC2_30030</name>
</gene>
<evidence type="ECO:0000256" key="2">
    <source>
        <dbReference type="ARBA" id="ARBA00005262"/>
    </source>
</evidence>
<evidence type="ECO:0000313" key="9">
    <source>
        <dbReference type="Proteomes" id="UP000680304"/>
    </source>
</evidence>
<keyword evidence="5 7" id="KW-1133">Transmembrane helix</keyword>
<comment type="similarity">
    <text evidence="2">Belongs to the chromate ion transporter (CHR) (TC 2.A.51) family.</text>
</comment>
<evidence type="ECO:0000256" key="6">
    <source>
        <dbReference type="ARBA" id="ARBA00023136"/>
    </source>
</evidence>
<evidence type="ECO:0000313" key="8">
    <source>
        <dbReference type="EMBL" id="GIQ64435.1"/>
    </source>
</evidence>
<dbReference type="InterPro" id="IPR052518">
    <property type="entry name" value="CHR_Transporter"/>
</dbReference>
<keyword evidence="4 7" id="KW-0812">Transmembrane</keyword>
<comment type="caution">
    <text evidence="8">The sequence shown here is derived from an EMBL/GenBank/DDBJ whole genome shotgun (WGS) entry which is preliminary data.</text>
</comment>
<dbReference type="Pfam" id="PF02417">
    <property type="entry name" value="Chromate_transp"/>
    <property type="match status" value="1"/>
</dbReference>
<protein>
    <submittedName>
        <fullName evidence="8">Chromate transporter</fullName>
    </submittedName>
</protein>
<dbReference type="InterPro" id="IPR003370">
    <property type="entry name" value="Chromate_transpt"/>
</dbReference>
<proteinExistence type="inferred from homology"/>
<evidence type="ECO:0000256" key="4">
    <source>
        <dbReference type="ARBA" id="ARBA00022692"/>
    </source>
</evidence>
<feature type="transmembrane region" description="Helical" evidence="7">
    <location>
        <begin position="73"/>
        <end position="98"/>
    </location>
</feature>
<dbReference type="PANTHER" id="PTHR43663:SF1">
    <property type="entry name" value="CHROMATE TRANSPORTER"/>
    <property type="match status" value="1"/>
</dbReference>
<accession>A0ABQ4N8A8</accession>
<keyword evidence="9" id="KW-1185">Reference proteome</keyword>